<dbReference type="GO" id="GO:0004867">
    <property type="term" value="F:serine-type endopeptidase inhibitor activity"/>
    <property type="evidence" value="ECO:0007669"/>
    <property type="project" value="UniProtKB-KW"/>
</dbReference>
<accession>W2ST73</accession>
<feature type="domain" description="Follistatin-like" evidence="6">
    <location>
        <begin position="467"/>
        <end position="489"/>
    </location>
</feature>
<dbReference type="SMART" id="SM00274">
    <property type="entry name" value="FOLN"/>
    <property type="match status" value="13"/>
</dbReference>
<feature type="domain" description="EGF-like" evidence="5">
    <location>
        <begin position="1880"/>
        <end position="1925"/>
    </location>
</feature>
<keyword evidence="3" id="KW-1015">Disulfide bond</keyword>
<dbReference type="Pfam" id="PF01826">
    <property type="entry name" value="TIL"/>
    <property type="match status" value="12"/>
</dbReference>
<organism evidence="7 8">
    <name type="scientific">Necator americanus</name>
    <name type="common">Human hookworm</name>
    <dbReference type="NCBI Taxonomy" id="51031"/>
    <lineage>
        <taxon>Eukaryota</taxon>
        <taxon>Metazoa</taxon>
        <taxon>Ecdysozoa</taxon>
        <taxon>Nematoda</taxon>
        <taxon>Chromadorea</taxon>
        <taxon>Rhabditida</taxon>
        <taxon>Rhabditina</taxon>
        <taxon>Rhabditomorpha</taxon>
        <taxon>Strongyloidea</taxon>
        <taxon>Ancylostomatidae</taxon>
        <taxon>Bunostominae</taxon>
        <taxon>Necator</taxon>
    </lineage>
</organism>
<reference evidence="8" key="1">
    <citation type="journal article" date="2014" name="Nat. Genet.">
        <title>Genome of the human hookworm Necator americanus.</title>
        <authorList>
            <person name="Tang Y.T."/>
            <person name="Gao X."/>
            <person name="Rosa B.A."/>
            <person name="Abubucker S."/>
            <person name="Hallsworth-Pepin K."/>
            <person name="Martin J."/>
            <person name="Tyagi R."/>
            <person name="Heizer E."/>
            <person name="Zhang X."/>
            <person name="Bhonagiri-Palsikar V."/>
            <person name="Minx P."/>
            <person name="Warren W.C."/>
            <person name="Wang Q."/>
            <person name="Zhan B."/>
            <person name="Hotez P.J."/>
            <person name="Sternberg P.W."/>
            <person name="Dougall A."/>
            <person name="Gaze S.T."/>
            <person name="Mulvenna J."/>
            <person name="Sotillo J."/>
            <person name="Ranganathan S."/>
            <person name="Rabelo E.M."/>
            <person name="Wilson R.K."/>
            <person name="Felgner P.L."/>
            <person name="Bethony J."/>
            <person name="Hawdon J.M."/>
            <person name="Gasser R.B."/>
            <person name="Loukas A."/>
            <person name="Mitreva M."/>
        </authorList>
    </citation>
    <scope>NUCLEOTIDE SEQUENCE [LARGE SCALE GENOMIC DNA]</scope>
</reference>
<dbReference type="OrthoDB" id="5871013at2759"/>
<evidence type="ECO:0000313" key="7">
    <source>
        <dbReference type="EMBL" id="ETN72713.1"/>
    </source>
</evidence>
<evidence type="ECO:0000256" key="1">
    <source>
        <dbReference type="ARBA" id="ARBA00022690"/>
    </source>
</evidence>
<evidence type="ECO:0000256" key="4">
    <source>
        <dbReference type="SAM" id="MobiDB-lite"/>
    </source>
</evidence>
<dbReference type="Proteomes" id="UP000053676">
    <property type="component" value="Unassembled WGS sequence"/>
</dbReference>
<feature type="region of interest" description="Disordered" evidence="4">
    <location>
        <begin position="1701"/>
        <end position="1722"/>
    </location>
</feature>
<feature type="domain" description="EGF-like" evidence="5">
    <location>
        <begin position="1764"/>
        <end position="1807"/>
    </location>
</feature>
<feature type="region of interest" description="Disordered" evidence="4">
    <location>
        <begin position="1430"/>
        <end position="1466"/>
    </location>
</feature>
<dbReference type="PANTHER" id="PTHR23259">
    <property type="entry name" value="RIDDLE"/>
    <property type="match status" value="1"/>
</dbReference>
<dbReference type="SUPFAM" id="SSF57567">
    <property type="entry name" value="Serine protease inhibitors"/>
    <property type="match status" value="13"/>
</dbReference>
<name>W2ST73_NECAM</name>
<feature type="domain" description="Follistatin-like" evidence="6">
    <location>
        <begin position="493"/>
        <end position="517"/>
    </location>
</feature>
<feature type="domain" description="Follistatin-like" evidence="6">
    <location>
        <begin position="215"/>
        <end position="239"/>
    </location>
</feature>
<dbReference type="InterPro" id="IPR003645">
    <property type="entry name" value="Fol_N"/>
</dbReference>
<keyword evidence="1" id="KW-0646">Protease inhibitor</keyword>
<protein>
    <submittedName>
        <fullName evidence="7">Trypsin Inhibitor like cysteine rich domain protein</fullName>
    </submittedName>
</protein>
<feature type="domain" description="Follistatin-like" evidence="6">
    <location>
        <begin position="420"/>
        <end position="444"/>
    </location>
</feature>
<feature type="domain" description="EGF-like" evidence="5">
    <location>
        <begin position="1500"/>
        <end position="1543"/>
    </location>
</feature>
<feature type="domain" description="EGF-like" evidence="5">
    <location>
        <begin position="1560"/>
        <end position="1602"/>
    </location>
</feature>
<feature type="domain" description="Follistatin-like" evidence="6">
    <location>
        <begin position="550"/>
        <end position="572"/>
    </location>
</feature>
<feature type="domain" description="Follistatin-like" evidence="6">
    <location>
        <begin position="53"/>
        <end position="77"/>
    </location>
</feature>
<feature type="domain" description="EGF-like" evidence="5">
    <location>
        <begin position="371"/>
        <end position="416"/>
    </location>
</feature>
<dbReference type="PANTHER" id="PTHR23259:SF82">
    <property type="entry name" value="SERINE PROTEASE INHIBITOR 1 PROTEIN"/>
    <property type="match status" value="1"/>
</dbReference>
<dbReference type="InterPro" id="IPR051368">
    <property type="entry name" value="SerProtInhib-TIL_Domain"/>
</dbReference>
<gene>
    <name evidence="7" type="ORF">NECAME_13761</name>
</gene>
<feature type="domain" description="Follistatin-like" evidence="6">
    <location>
        <begin position="1817"/>
        <end position="1839"/>
    </location>
</feature>
<dbReference type="OMA" id="QVYTSCK"/>
<feature type="domain" description="Follistatin-like" evidence="6">
    <location>
        <begin position="1844"/>
        <end position="1866"/>
    </location>
</feature>
<dbReference type="InterPro" id="IPR000742">
    <property type="entry name" value="EGF"/>
</dbReference>
<evidence type="ECO:0000259" key="6">
    <source>
        <dbReference type="SMART" id="SM00274"/>
    </source>
</evidence>
<evidence type="ECO:0000256" key="3">
    <source>
        <dbReference type="ARBA" id="ARBA00023157"/>
    </source>
</evidence>
<feature type="domain" description="EGF-like" evidence="5">
    <location>
        <begin position="733"/>
        <end position="767"/>
    </location>
</feature>
<dbReference type="SMART" id="SM00181">
    <property type="entry name" value="EGF"/>
    <property type="match status" value="9"/>
</dbReference>
<dbReference type="InterPro" id="IPR002919">
    <property type="entry name" value="TIL_dom"/>
</dbReference>
<feature type="domain" description="Follistatin-like" evidence="6">
    <location>
        <begin position="276"/>
        <end position="300"/>
    </location>
</feature>
<feature type="region of interest" description="Disordered" evidence="4">
    <location>
        <begin position="1212"/>
        <end position="1274"/>
    </location>
</feature>
<feature type="domain" description="Follistatin-like" evidence="6">
    <location>
        <begin position="190"/>
        <end position="211"/>
    </location>
</feature>
<dbReference type="KEGG" id="nai:NECAME_13761"/>
<feature type="domain" description="Follistatin-like" evidence="6">
    <location>
        <begin position="1636"/>
        <end position="1658"/>
    </location>
</feature>
<dbReference type="InterPro" id="IPR036084">
    <property type="entry name" value="Ser_inhib-like_sf"/>
</dbReference>
<feature type="compositionally biased region" description="Low complexity" evidence="4">
    <location>
        <begin position="1701"/>
        <end position="1712"/>
    </location>
</feature>
<dbReference type="CDD" id="cd19941">
    <property type="entry name" value="TIL"/>
    <property type="match status" value="13"/>
</dbReference>
<feature type="domain" description="EGF-like" evidence="5">
    <location>
        <begin position="1378"/>
        <end position="1412"/>
    </location>
</feature>
<feature type="domain" description="EGF-like" evidence="5">
    <location>
        <begin position="550"/>
        <end position="597"/>
    </location>
</feature>
<feature type="domain" description="EGF-like" evidence="5">
    <location>
        <begin position="844"/>
        <end position="878"/>
    </location>
</feature>
<keyword evidence="2" id="KW-0722">Serine protease inhibitor</keyword>
<dbReference type="Gene3D" id="2.10.25.10">
    <property type="entry name" value="Laminin"/>
    <property type="match status" value="13"/>
</dbReference>
<feature type="domain" description="Follistatin-like" evidence="6">
    <location>
        <begin position="392"/>
        <end position="416"/>
    </location>
</feature>
<feature type="domain" description="Follistatin-like" evidence="6">
    <location>
        <begin position="1728"/>
        <end position="1750"/>
    </location>
</feature>
<sequence length="2001" mass="212962">MGKHIFQQIHAQPSAAPPLQDASLKEGGPDAFLLVVVLIFLANDSTLRLAGSTCKKQCPYGQVCRLTQVQCFAAPCPPLEECVPGPANDAYIRKQELTILTRRSKKAVTGVCASLFFFLREEGVTPCTLRCPIGQKCVIQQVQCVRAPCPPQQRCVPMSMADGYYNPHSGPATSTTSYVAKPSPPTRPIACNLFCIKGKRCVVTSSGPKCLPSPTCEELKCPVGQVCKQDNENYAASCARVQSDNPLGVCTPNSCPPNQKCIIQTQQNTICIPTLTCATLRCGPGTKCYPGDSSNDAQCVPYSTCSNTPCDSNSSLALFVENGSITMESSLEGGPGRDARCVANVGGFVGRNAASFDAPRPCTLACAIGTTCVVTPSGPSCVRDAICIPTATCELLDCTSGYQCIAGGDNEDAQCIPFDTCDTLLCPPNMRCLDGGGLSNARCVAAPGCAQTCVGGTRCVKGTCVTTCQVVRCAGGQRCVETETGAQCSQTRSCDTMNCYIGTRCIEASGGADAYCAPVRDRVNPRIQSDTNGGSSNFLPPGEEERIQIECREMNCGNGRVCQDFMQKATCVIDERKSCKNLCQPGMMCVLQKVFCYAPPCYPRAVCIRAPPPQDAARKPLKPEDCGKNEMLSGCGALCEGKCENVGKGPVACPFVCLPPACACKENFYRDSNGNCVTAAQCSKSPPQDAIRKPVKPEVTAVQSNALVAAPTSSGNCPYNEVLNQCGNRCEPTCANANGQPKICPRICDPPACVCAAGLFRRNGVCVTKQQCLGPPQDAIRRPVKPEDCGNNEMLNVCGAICEGKCENVGKGPVACPFVCLPAACACCPYNEMLNQCGNRCEPTCANVDGKPRVCLAICDPPACVCATGLFRRNGVCVTKQQCLAPPQDAIRKPVKPEDCGNNEMLSGCGALCEGKCENVGKGPVACPFVCLPPACACKENFYRDSKGNCVTASQCSTYSSKQSDALVVAPTSTGSCPHNEVLNQCGNRCEPTCANVDGKPRVCLDICDPPACVCAAGLFRRNGVCVTKQQCLDSSKQSDALVAAPTSSGSCASNEVLNQCGNRCEPTCANVDGKPRVCPAICDPPACVCAAGLFRRNGMCVTKQQCLDKDTMTSYGDEPEVPLDLCSSFICLKEEICVQDEGGARCELNIPECGENEQVDNCGNRCEPTCENAYGQVKVCLLICDPPACVCKPNYYRKDGKCVPQRDCPPPKTKPKSYVDEPFTPPSSSPKPTTKSYVDEPITPPPTASTPKKNNYVDEPITPPPVYGKTSSRSYVDEPITQCSANETLSGCGNLCEGKCVNLGKGPIACPAICGPPACACKESYYRNSAGLCVTAKDCPLGRLSHLNLKKRFEENLILVCGPNEEINMCGNLCEPGCENAFGNPKVCIEICNPPACVCKPNFYRKNEKCITKNLCFPPASGNVNKNTYVDEPITPSPTGNGNKKNYVDEPITPSPKGNGNKKNYVDEPITPAPGGKSHQNSYVDEPIIRCSMNETLAECGKICEAKCENLGKGPMVCPAVCEPPSCACKNGYYRNMDGECVAEIDCPFNCGQNEQLNPCGSRCEPTCENAFGKPKACVKICDPPACVCKPDYYRKDGKCVPQMGCGVPSASATKVDTMTSYVDEPLVPSKEGSSCADTECEEGMVCVEGDIQAKCVAKDPADNCETKKCPSGAMCEYRETECIPDKACFAEAVCTGDGNTGSTPGPTGSTKTYVDEPETGGPEPNPCFNFKCPNGQECSLQSGEAKCVPKMMKCGENEKMNQCGKHCENHCTNAGKGPIQCKAPCTKPACVCDDGYYRNSLGKCVLERLCSLTGPCANAPCGLGWQCIPIEGKARCLPVPNPCDKFSCASDEDCALDHGLPYCQKKITTCPQNETRQECGSLCEGLCLLTILGNLTCGVANVCSWPSCACNEGYYRDAFGHCVLEEECFPDAACFASPAPCKETEACMVENGKKKILFPDISRGSFIGKAIRYSRYSMKAIFAVFDISSTKYSLLFRSE</sequence>
<keyword evidence="8" id="KW-1185">Reference proteome</keyword>
<dbReference type="EMBL" id="KI663210">
    <property type="protein sequence ID" value="ETN72713.1"/>
    <property type="molecule type" value="Genomic_DNA"/>
</dbReference>
<evidence type="ECO:0000259" key="5">
    <source>
        <dbReference type="SMART" id="SM00181"/>
    </source>
</evidence>
<dbReference type="STRING" id="51031.W2ST73"/>
<proteinExistence type="predicted"/>
<evidence type="ECO:0000313" key="8">
    <source>
        <dbReference type="Proteomes" id="UP000053676"/>
    </source>
</evidence>
<evidence type="ECO:0000256" key="2">
    <source>
        <dbReference type="ARBA" id="ARBA00022900"/>
    </source>
</evidence>